<accession>A0A820E0A5</accession>
<name>A0A820E0A5_9BILA</name>
<gene>
    <name evidence="1" type="ORF">HFQ381_LOCUS9732</name>
</gene>
<dbReference type="SUPFAM" id="SSF63825">
    <property type="entry name" value="YWTD domain"/>
    <property type="match status" value="1"/>
</dbReference>
<proteinExistence type="predicted"/>
<sequence length="342" mass="38744">MNLCRVPLNLSPSAIWARNGITVAGIGNGTSGDTLNNLSFNYSIYMTHENVLYVTDMDNSRIVLTGPNSKTAIAVIPDDSNCSSPVSGPVDVFVTENYVYVGEMTNFHVLNVLYGLLLDAALTLHIADYGNHRIQRWDYGASCDVKVAGTGALGNISLSNLNFPCAIVVDLNGHMYIVDSGNSTLEFYIQPKDYVKMRKYMVAAEVTESSDDVTKWFERQQNPDMGRHYTRILQNIRSSKERIMAYLNEVDIRLETLVKSLNELYDDHVIELSRRAEIRTYLDSVRRTLDTYEVTKTIDLSGYYPTYYLNFYLATWITPPYYLIATPLFKGLLFSEVFKLMI</sequence>
<dbReference type="InterPro" id="IPR011042">
    <property type="entry name" value="6-blade_b-propeller_TolB-like"/>
</dbReference>
<evidence type="ECO:0008006" key="3">
    <source>
        <dbReference type="Google" id="ProtNLM"/>
    </source>
</evidence>
<dbReference type="Gene3D" id="2.120.10.30">
    <property type="entry name" value="TolB, C-terminal domain"/>
    <property type="match status" value="1"/>
</dbReference>
<organism evidence="1 2">
    <name type="scientific">Rotaria socialis</name>
    <dbReference type="NCBI Taxonomy" id="392032"/>
    <lineage>
        <taxon>Eukaryota</taxon>
        <taxon>Metazoa</taxon>
        <taxon>Spiralia</taxon>
        <taxon>Gnathifera</taxon>
        <taxon>Rotifera</taxon>
        <taxon>Eurotatoria</taxon>
        <taxon>Bdelloidea</taxon>
        <taxon>Philodinida</taxon>
        <taxon>Philodinidae</taxon>
        <taxon>Rotaria</taxon>
    </lineage>
</organism>
<dbReference type="Proteomes" id="UP000663851">
    <property type="component" value="Unassembled WGS sequence"/>
</dbReference>
<evidence type="ECO:0000313" key="2">
    <source>
        <dbReference type="Proteomes" id="UP000663851"/>
    </source>
</evidence>
<reference evidence="1" key="1">
    <citation type="submission" date="2021-02" db="EMBL/GenBank/DDBJ databases">
        <authorList>
            <person name="Nowell W R."/>
        </authorList>
    </citation>
    <scope>NUCLEOTIDE SEQUENCE</scope>
</reference>
<protein>
    <recommendedName>
        <fullName evidence="3">NHL repeat protein</fullName>
    </recommendedName>
</protein>
<dbReference type="AlphaFoldDB" id="A0A820E0A5"/>
<comment type="caution">
    <text evidence="1">The sequence shown here is derived from an EMBL/GenBank/DDBJ whole genome shotgun (WGS) entry which is preliminary data.</text>
</comment>
<evidence type="ECO:0000313" key="1">
    <source>
        <dbReference type="EMBL" id="CAF4239169.1"/>
    </source>
</evidence>
<dbReference type="EMBL" id="CAJOBO010000518">
    <property type="protein sequence ID" value="CAF4239169.1"/>
    <property type="molecule type" value="Genomic_DNA"/>
</dbReference>